<reference evidence="4 5" key="1">
    <citation type="submission" date="2025-04" db="UniProtKB">
        <authorList>
            <consortium name="RefSeq"/>
        </authorList>
    </citation>
    <scope>IDENTIFICATION</scope>
    <source>
        <tissue evidence="4 5">Entire body</tissue>
    </source>
</reference>
<dbReference type="OrthoDB" id="6754917at2759"/>
<evidence type="ECO:0000313" key="3">
    <source>
        <dbReference type="Proteomes" id="UP000192223"/>
    </source>
</evidence>
<feature type="compositionally biased region" description="Low complexity" evidence="2">
    <location>
        <begin position="204"/>
        <end position="213"/>
    </location>
</feature>
<keyword evidence="3" id="KW-1185">Reference proteome</keyword>
<keyword evidence="1" id="KW-0175">Coiled coil</keyword>
<evidence type="ECO:0000313" key="4">
    <source>
        <dbReference type="RefSeq" id="XP_018318459.1"/>
    </source>
</evidence>
<gene>
    <name evidence="4 5" type="primary">LOC108732265</name>
</gene>
<feature type="region of interest" description="Disordered" evidence="2">
    <location>
        <begin position="204"/>
        <end position="226"/>
    </location>
</feature>
<feature type="coiled-coil region" evidence="1">
    <location>
        <begin position="372"/>
        <end position="399"/>
    </location>
</feature>
<evidence type="ECO:0000256" key="2">
    <source>
        <dbReference type="SAM" id="MobiDB-lite"/>
    </source>
</evidence>
<protein>
    <submittedName>
        <fullName evidence="4 5">Uncharacterized protein LOC108732265 isoform X1</fullName>
    </submittedName>
</protein>
<dbReference type="GeneID" id="108732265"/>
<dbReference type="RefSeq" id="XP_018318460.1">
    <property type="nucleotide sequence ID" value="XM_018462958.2"/>
</dbReference>
<evidence type="ECO:0000313" key="5">
    <source>
        <dbReference type="RefSeq" id="XP_018318460.1"/>
    </source>
</evidence>
<dbReference type="Proteomes" id="UP000192223">
    <property type="component" value="Unplaced"/>
</dbReference>
<feature type="compositionally biased region" description="Acidic residues" evidence="2">
    <location>
        <begin position="48"/>
        <end position="58"/>
    </location>
</feature>
<feature type="region of interest" description="Disordered" evidence="2">
    <location>
        <begin position="1"/>
        <end position="33"/>
    </location>
</feature>
<organism evidence="3 5">
    <name type="scientific">Agrilus planipennis</name>
    <name type="common">Emerald ash borer</name>
    <name type="synonym">Agrilus marcopoli</name>
    <dbReference type="NCBI Taxonomy" id="224129"/>
    <lineage>
        <taxon>Eukaryota</taxon>
        <taxon>Metazoa</taxon>
        <taxon>Ecdysozoa</taxon>
        <taxon>Arthropoda</taxon>
        <taxon>Hexapoda</taxon>
        <taxon>Insecta</taxon>
        <taxon>Pterygota</taxon>
        <taxon>Neoptera</taxon>
        <taxon>Endopterygota</taxon>
        <taxon>Coleoptera</taxon>
        <taxon>Polyphaga</taxon>
        <taxon>Elateriformia</taxon>
        <taxon>Buprestoidea</taxon>
        <taxon>Buprestidae</taxon>
        <taxon>Agrilinae</taxon>
        <taxon>Agrilus</taxon>
    </lineage>
</organism>
<feature type="region of interest" description="Disordered" evidence="2">
    <location>
        <begin position="48"/>
        <end position="72"/>
    </location>
</feature>
<feature type="region of interest" description="Disordered" evidence="2">
    <location>
        <begin position="128"/>
        <end position="185"/>
    </location>
</feature>
<feature type="compositionally biased region" description="Low complexity" evidence="2">
    <location>
        <begin position="147"/>
        <end position="156"/>
    </location>
</feature>
<name>A0A1W4WEN3_AGRPL</name>
<sequence length="403" mass="45275">MNVEMSGEILDVPYTEPLKDNRRTRVRSSGRPPSQLFLKENILHLDEEHEEESLEDDVNATGDSESTRHQTDSVPRIRLANLGFRTVPSNENVKMALPVTTPPWLEELKKKKQIKLQKNSSVESIVKNPNEENNAHDQVQVAPSAKPVPTSTTTPEESQEETSWGVHHLKKKKNSTIDENPVNKIGTGRVMTNTILVVNNSTKNTSSNIVSPPTKTPPPIPSTAPPSIFTTENFVPTENDEYLDEFDDDAEIMEVMSPVNLDKKLSVREMETDMGTVMSRPSISDGEIVFDEVSSITLVKPLTRSESLNRHNLRTYGHNGPGSLMYKPKSSENVSSDSYGIEQKALKSETKLKFLRIIEQMERIVNKNAIENQSIKKELEAVIEENKLLSKNLDILKAEIDRL</sequence>
<dbReference type="RefSeq" id="XP_018318459.1">
    <property type="nucleotide sequence ID" value="XM_018462957.2"/>
</dbReference>
<dbReference type="AlphaFoldDB" id="A0A1W4WEN3"/>
<proteinExistence type="predicted"/>
<accession>A0A1W4WEN3</accession>
<dbReference type="KEGG" id="apln:108732265"/>
<evidence type="ECO:0000256" key="1">
    <source>
        <dbReference type="SAM" id="Coils"/>
    </source>
</evidence>
<feature type="compositionally biased region" description="Pro residues" evidence="2">
    <location>
        <begin position="214"/>
        <end position="224"/>
    </location>
</feature>